<accession>A0A2K8L2D9</accession>
<dbReference type="InterPro" id="IPR040079">
    <property type="entry name" value="Glutathione_S-Trfase"/>
</dbReference>
<gene>
    <name evidence="2" type="ORF">REIFOR_03323</name>
</gene>
<dbReference type="AlphaFoldDB" id="A0A2K8L2D9"/>
<dbReference type="EMBL" id="CP011797">
    <property type="protein sequence ID" value="ATX78426.1"/>
    <property type="molecule type" value="Genomic_DNA"/>
</dbReference>
<dbReference type="PANTHER" id="PTHR42673:SF4">
    <property type="entry name" value="MALEYLACETOACETATE ISOMERASE"/>
    <property type="match status" value="1"/>
</dbReference>
<dbReference type="GO" id="GO:0004364">
    <property type="term" value="F:glutathione transferase activity"/>
    <property type="evidence" value="ECO:0007669"/>
    <property type="project" value="UniProtKB-EC"/>
</dbReference>
<dbReference type="InterPro" id="IPR004045">
    <property type="entry name" value="Glutathione_S-Trfase_N"/>
</dbReference>
<dbReference type="Gene3D" id="1.20.1050.10">
    <property type="match status" value="1"/>
</dbReference>
<dbReference type="GO" id="GO:0016034">
    <property type="term" value="F:maleylacetoacetate isomerase activity"/>
    <property type="evidence" value="ECO:0007669"/>
    <property type="project" value="TreeGrafter"/>
</dbReference>
<dbReference type="KEGG" id="rfo:REIFOR_03323"/>
<dbReference type="GO" id="GO:0006749">
    <property type="term" value="P:glutathione metabolic process"/>
    <property type="evidence" value="ECO:0007669"/>
    <property type="project" value="TreeGrafter"/>
</dbReference>
<dbReference type="GO" id="GO:0006559">
    <property type="term" value="P:L-phenylalanine catabolic process"/>
    <property type="evidence" value="ECO:0007669"/>
    <property type="project" value="TreeGrafter"/>
</dbReference>
<organism evidence="2 3">
    <name type="scientific">Reinekea forsetii</name>
    <dbReference type="NCBI Taxonomy" id="1336806"/>
    <lineage>
        <taxon>Bacteria</taxon>
        <taxon>Pseudomonadati</taxon>
        <taxon>Pseudomonadota</taxon>
        <taxon>Gammaproteobacteria</taxon>
        <taxon>Oceanospirillales</taxon>
        <taxon>Saccharospirillaceae</taxon>
        <taxon>Reinekea</taxon>
    </lineage>
</organism>
<dbReference type="PROSITE" id="PS50404">
    <property type="entry name" value="GST_NTER"/>
    <property type="match status" value="1"/>
</dbReference>
<evidence type="ECO:0000313" key="2">
    <source>
        <dbReference type="EMBL" id="ATX78426.1"/>
    </source>
</evidence>
<feature type="domain" description="GST N-terminal" evidence="1">
    <location>
        <begin position="3"/>
        <end position="83"/>
    </location>
</feature>
<keyword evidence="3" id="KW-1185">Reference proteome</keyword>
<sequence>MTTKLIIGNKNYSTWSLRPWLLLSAFDLPFDEVNESLQPDRLRARLLTHSPAGKVPVLVDADVLVWDSLAICEYVSEVHLAGQGWPRNAPDRAKARAICCEMHAGFTALRAALPMNIRAKRKVDLSAACRADIARIDAIWSDHRPDNWLFDTFGIADCFYAPVALRFETYGIELSPAARAYQVKLLAHPAVQRWTEAALSETDVVAADEAGLEI</sequence>
<dbReference type="CDD" id="cd03194">
    <property type="entry name" value="GST_C_3"/>
    <property type="match status" value="1"/>
</dbReference>
<dbReference type="Pfam" id="PF13409">
    <property type="entry name" value="GST_N_2"/>
    <property type="match status" value="1"/>
</dbReference>
<dbReference type="Gene3D" id="3.40.30.10">
    <property type="entry name" value="Glutaredoxin"/>
    <property type="match status" value="1"/>
</dbReference>
<dbReference type="OrthoDB" id="9799538at2"/>
<evidence type="ECO:0000259" key="1">
    <source>
        <dbReference type="PROSITE" id="PS50404"/>
    </source>
</evidence>
<dbReference type="SUPFAM" id="SSF52833">
    <property type="entry name" value="Thioredoxin-like"/>
    <property type="match status" value="1"/>
</dbReference>
<dbReference type="CDD" id="cd03043">
    <property type="entry name" value="GST_N_1"/>
    <property type="match status" value="1"/>
</dbReference>
<dbReference type="Proteomes" id="UP000229757">
    <property type="component" value="Chromosome"/>
</dbReference>
<evidence type="ECO:0000313" key="3">
    <source>
        <dbReference type="Proteomes" id="UP000229757"/>
    </source>
</evidence>
<dbReference type="PANTHER" id="PTHR42673">
    <property type="entry name" value="MALEYLACETOACETATE ISOMERASE"/>
    <property type="match status" value="1"/>
</dbReference>
<dbReference type="RefSeq" id="WP_100258615.1">
    <property type="nucleotide sequence ID" value="NZ_CP011797.1"/>
</dbReference>
<proteinExistence type="predicted"/>
<dbReference type="InterPro" id="IPR036249">
    <property type="entry name" value="Thioredoxin-like_sf"/>
</dbReference>
<protein>
    <submittedName>
        <fullName evidence="2">Glutathione S-transferase</fullName>
        <ecNumber evidence="2">2.5.1.18</ecNumber>
    </submittedName>
</protein>
<keyword evidence="2" id="KW-0808">Transferase</keyword>
<dbReference type="Pfam" id="PF13410">
    <property type="entry name" value="GST_C_2"/>
    <property type="match status" value="1"/>
</dbReference>
<dbReference type="SUPFAM" id="SSF47616">
    <property type="entry name" value="GST C-terminal domain-like"/>
    <property type="match status" value="1"/>
</dbReference>
<name>A0A2K8L2D9_9GAMM</name>
<reference evidence="2 3" key="1">
    <citation type="journal article" date="2017" name="Environ. Microbiol.">
        <title>Genomic and physiological analyses of 'Reinekea forsetii' reveal a versatile opportunistic lifestyle during spring algae blooms.</title>
        <authorList>
            <person name="Avci B."/>
            <person name="Hahnke R.L."/>
            <person name="Chafee M."/>
            <person name="Fischer T."/>
            <person name="Gruber-Vodicka H."/>
            <person name="Tegetmeyer H.E."/>
            <person name="Harder J."/>
            <person name="Fuchs B.M."/>
            <person name="Amann R.I."/>
            <person name="Teeling H."/>
        </authorList>
    </citation>
    <scope>NUCLEOTIDE SEQUENCE [LARGE SCALE GENOMIC DNA]</scope>
    <source>
        <strain evidence="2 3">Hel1_31_D35</strain>
    </source>
</reference>
<dbReference type="InterPro" id="IPR036282">
    <property type="entry name" value="Glutathione-S-Trfase_C_sf"/>
</dbReference>
<dbReference type="SFLD" id="SFLDS00019">
    <property type="entry name" value="Glutathione_Transferase_(cytos"/>
    <property type="match status" value="1"/>
</dbReference>
<dbReference type="EC" id="2.5.1.18" evidence="2"/>